<name>B1I1I2_DESAP</name>
<dbReference type="eggNOG" id="COG1358">
    <property type="taxonomic scope" value="Bacteria"/>
</dbReference>
<accession>B1I1I2</accession>
<sequence>MSSVSSWGSSALSLARIAAARKKTVGFRQTLKAIQKGQARAVFVALDADRWVIDPIIQVCQAKGIPLIQVESMRELGSACGISVNCATAAVTEE</sequence>
<reference evidence="2 3" key="2">
    <citation type="journal article" date="2008" name="Science">
        <title>Environmental genomics reveals a single-species ecosystem deep within Earth.</title>
        <authorList>
            <person name="Chivian D."/>
            <person name="Brodie E.L."/>
            <person name="Alm E.J."/>
            <person name="Culley D.E."/>
            <person name="Dehal P.S."/>
            <person name="Desantis T.Z."/>
            <person name="Gihring T.M."/>
            <person name="Lapidus A."/>
            <person name="Lin L.H."/>
            <person name="Lowry S.R."/>
            <person name="Moser D.P."/>
            <person name="Richardson P.M."/>
            <person name="Southam G."/>
            <person name="Wanger G."/>
            <person name="Pratt L.M."/>
            <person name="Andersen G.L."/>
            <person name="Hazen T.C."/>
            <person name="Brockman F.J."/>
            <person name="Arkin A.P."/>
            <person name="Onstott T.C."/>
        </authorList>
    </citation>
    <scope>NUCLEOTIDE SEQUENCE [LARGE SCALE GENOMIC DNA]</scope>
    <source>
        <strain evidence="2 3">MP104C</strain>
    </source>
</reference>
<organism evidence="2 3">
    <name type="scientific">Desulforudis audaxviator (strain MP104C)</name>
    <dbReference type="NCBI Taxonomy" id="477974"/>
    <lineage>
        <taxon>Bacteria</taxon>
        <taxon>Bacillati</taxon>
        <taxon>Bacillota</taxon>
        <taxon>Clostridia</taxon>
        <taxon>Thermoanaerobacterales</taxon>
        <taxon>Candidatus Desulforudaceae</taxon>
        <taxon>Candidatus Desulforudis</taxon>
    </lineage>
</organism>
<evidence type="ECO:0000313" key="2">
    <source>
        <dbReference type="EMBL" id="ACA58780.1"/>
    </source>
</evidence>
<protein>
    <submittedName>
        <fullName evidence="2">Ribosomal protein L7Ae/L30e/S12e/Gadd45</fullName>
    </submittedName>
</protein>
<evidence type="ECO:0000313" key="3">
    <source>
        <dbReference type="Proteomes" id="UP000008544"/>
    </source>
</evidence>
<dbReference type="InterPro" id="IPR029064">
    <property type="entry name" value="Ribosomal_eL30-like_sf"/>
</dbReference>
<dbReference type="HOGENOM" id="CLU_168063_1_0_9"/>
<gene>
    <name evidence="2" type="ordered locus">Daud_0219</name>
</gene>
<dbReference type="STRING" id="477974.Daud_0219"/>
<feature type="domain" description="Ribosomal protein eL8/eL30/eS12/Gadd45" evidence="1">
    <location>
        <begin position="19"/>
        <end position="93"/>
    </location>
</feature>
<dbReference type="SUPFAM" id="SSF55315">
    <property type="entry name" value="L30e-like"/>
    <property type="match status" value="1"/>
</dbReference>
<dbReference type="Pfam" id="PF01248">
    <property type="entry name" value="Ribosomal_L7Ae"/>
    <property type="match status" value="1"/>
</dbReference>
<evidence type="ECO:0000259" key="1">
    <source>
        <dbReference type="Pfam" id="PF01248"/>
    </source>
</evidence>
<dbReference type="AlphaFoldDB" id="B1I1I2"/>
<dbReference type="EMBL" id="CP000860">
    <property type="protein sequence ID" value="ACA58780.1"/>
    <property type="molecule type" value="Genomic_DNA"/>
</dbReference>
<dbReference type="KEGG" id="dau:Daud_0219"/>
<keyword evidence="2" id="KW-0689">Ribosomal protein</keyword>
<dbReference type="InterPro" id="IPR004038">
    <property type="entry name" value="Ribosomal_eL8/eL30/eS12/Gad45"/>
</dbReference>
<dbReference type="Proteomes" id="UP000008544">
    <property type="component" value="Chromosome"/>
</dbReference>
<dbReference type="GO" id="GO:0005840">
    <property type="term" value="C:ribosome"/>
    <property type="evidence" value="ECO:0007669"/>
    <property type="project" value="UniProtKB-KW"/>
</dbReference>
<dbReference type="PRINTS" id="PR00884">
    <property type="entry name" value="RIBOSOMALHS6"/>
</dbReference>
<keyword evidence="2" id="KW-0687">Ribonucleoprotein</keyword>
<dbReference type="Gene3D" id="3.30.1330.30">
    <property type="match status" value="1"/>
</dbReference>
<reference evidence="3" key="1">
    <citation type="submission" date="2007-10" db="EMBL/GenBank/DDBJ databases">
        <title>Complete sequence of chromosome of Desulforudis audaxviator MP104C.</title>
        <authorList>
            <person name="Copeland A."/>
            <person name="Lucas S."/>
            <person name="Lapidus A."/>
            <person name="Barry K."/>
            <person name="Glavina del Rio T."/>
            <person name="Dalin E."/>
            <person name="Tice H."/>
            <person name="Bruce D."/>
            <person name="Pitluck S."/>
            <person name="Lowry S.R."/>
            <person name="Larimer F."/>
            <person name="Land M.L."/>
            <person name="Hauser L."/>
            <person name="Kyrpides N."/>
            <person name="Ivanova N.N."/>
            <person name="Richardson P."/>
        </authorList>
    </citation>
    <scope>NUCLEOTIDE SEQUENCE [LARGE SCALE GENOMIC DNA]</scope>
    <source>
        <strain evidence="3">MP104C</strain>
    </source>
</reference>
<proteinExistence type="predicted"/>
<keyword evidence="3" id="KW-1185">Reference proteome</keyword>